<dbReference type="RefSeq" id="WP_007781926.1">
    <property type="nucleotide sequence ID" value="NZ_CM001441.1"/>
</dbReference>
<dbReference type="Proteomes" id="UP000005104">
    <property type="component" value="Chromosome"/>
</dbReference>
<dbReference type="eggNOG" id="ENOG502ZKT9">
    <property type="taxonomic scope" value="Bacteria"/>
</dbReference>
<dbReference type="OrthoDB" id="1809140at2"/>
<dbReference type="STRING" id="768710.DesyoDRAFT_1786"/>
<gene>
    <name evidence="1" type="ORF">DesyoDRAFT_1786</name>
</gene>
<organism evidence="1 2">
    <name type="scientific">Desulfosporosinus youngiae DSM 17734</name>
    <dbReference type="NCBI Taxonomy" id="768710"/>
    <lineage>
        <taxon>Bacteria</taxon>
        <taxon>Bacillati</taxon>
        <taxon>Bacillota</taxon>
        <taxon>Clostridia</taxon>
        <taxon>Eubacteriales</taxon>
        <taxon>Desulfitobacteriaceae</taxon>
        <taxon>Desulfosporosinus</taxon>
    </lineage>
</organism>
<reference evidence="1 2" key="1">
    <citation type="submission" date="2011-11" db="EMBL/GenBank/DDBJ databases">
        <title>The Noncontiguous Finished genome of Desulfosporosinus youngiae DSM 17734.</title>
        <authorList>
            <consortium name="US DOE Joint Genome Institute (JGI-PGF)"/>
            <person name="Lucas S."/>
            <person name="Han J."/>
            <person name="Lapidus A."/>
            <person name="Cheng J.-F."/>
            <person name="Goodwin L."/>
            <person name="Pitluck S."/>
            <person name="Peters L."/>
            <person name="Ovchinnikova G."/>
            <person name="Lu M."/>
            <person name="Land M.L."/>
            <person name="Hauser L."/>
            <person name="Pester M."/>
            <person name="Spring S."/>
            <person name="Ollivier B."/>
            <person name="Rattei T."/>
            <person name="Klenk H.-P."/>
            <person name="Wagner M."/>
            <person name="Loy A."/>
            <person name="Woyke T.J."/>
        </authorList>
    </citation>
    <scope>NUCLEOTIDE SEQUENCE [LARGE SCALE GENOMIC DNA]</scope>
    <source>
        <strain evidence="1 2">DSM 17734</strain>
    </source>
</reference>
<dbReference type="EMBL" id="CM001441">
    <property type="protein sequence ID" value="EHQ88914.1"/>
    <property type="molecule type" value="Genomic_DNA"/>
</dbReference>
<evidence type="ECO:0000313" key="1">
    <source>
        <dbReference type="EMBL" id="EHQ88914.1"/>
    </source>
</evidence>
<accession>H5Y3E5</accession>
<keyword evidence="2" id="KW-1185">Reference proteome</keyword>
<evidence type="ECO:0000313" key="2">
    <source>
        <dbReference type="Proteomes" id="UP000005104"/>
    </source>
</evidence>
<sequence>MITDQTKAELYLAYLDRILTGEKDIGPVEDAEVAKLLGLAQSMITVDFSTNKEIRERLRRKLLAHLSPEDTPNQAIDVKVNRTEEDELTDEDLAYAAAGLERQAGETICPYCGARTISLGRCPFCSR</sequence>
<dbReference type="AlphaFoldDB" id="H5Y3E5"/>
<dbReference type="HOGENOM" id="CLU_2000214_0_0_9"/>
<protein>
    <submittedName>
        <fullName evidence="1">Uncharacterized protein</fullName>
    </submittedName>
</protein>
<proteinExistence type="predicted"/>
<name>H5Y3E5_9FIRM</name>